<accession>A0A075PAH8</accession>
<protein>
    <submittedName>
        <fullName evidence="4">Anti-RNA polymerase sigma 70 factor</fullName>
    </submittedName>
</protein>
<dbReference type="RefSeq" id="WP_044058346.1">
    <property type="nucleotide sequence ID" value="NZ_CBCSKJ010000004.1"/>
</dbReference>
<evidence type="ECO:0000313" key="4">
    <source>
        <dbReference type="EMBL" id="AIG00343.1"/>
    </source>
</evidence>
<dbReference type="GO" id="GO:0006355">
    <property type="term" value="P:regulation of DNA-templated transcription"/>
    <property type="evidence" value="ECO:0007669"/>
    <property type="project" value="InterPro"/>
</dbReference>
<keyword evidence="1 3" id="KW-0805">Transcription regulation</keyword>
<keyword evidence="2 3" id="KW-0804">Transcription</keyword>
<dbReference type="eggNOG" id="COG3160">
    <property type="taxonomic scope" value="Bacteria"/>
</dbReference>
<name>A0A075PAH8_9ALTE</name>
<dbReference type="InterPro" id="IPR007448">
    <property type="entry name" value="Sigma70_reg_Rsd_AlgQ"/>
</dbReference>
<dbReference type="NCBIfam" id="NF008723">
    <property type="entry name" value="PRK11718.1"/>
    <property type="match status" value="1"/>
</dbReference>
<dbReference type="KEGG" id="aal:EP13_17560"/>
<comment type="similarity">
    <text evidence="3">Belongs to the Rsd/AlgQ family.</text>
</comment>
<dbReference type="EMBL" id="CP008849">
    <property type="protein sequence ID" value="AIG00343.1"/>
    <property type="molecule type" value="Genomic_DNA"/>
</dbReference>
<dbReference type="InterPro" id="IPR038309">
    <property type="entry name" value="Rsd/AlgQ_sf"/>
</dbReference>
<organism evidence="4 5">
    <name type="scientific">Alteromonas australica</name>
    <dbReference type="NCBI Taxonomy" id="589873"/>
    <lineage>
        <taxon>Bacteria</taxon>
        <taxon>Pseudomonadati</taxon>
        <taxon>Pseudomonadota</taxon>
        <taxon>Gammaproteobacteria</taxon>
        <taxon>Alteromonadales</taxon>
        <taxon>Alteromonadaceae</taxon>
        <taxon>Alteromonas/Salinimonas group</taxon>
        <taxon>Alteromonas</taxon>
    </lineage>
</organism>
<dbReference type="Pfam" id="PF04353">
    <property type="entry name" value="Rsd_AlgQ"/>
    <property type="match status" value="1"/>
</dbReference>
<dbReference type="Gene3D" id="1.20.120.1370">
    <property type="entry name" value="Regulator of RNA polymerase sigma(70) subunit, domain 4"/>
    <property type="match status" value="1"/>
</dbReference>
<keyword evidence="5" id="KW-1185">Reference proteome</keyword>
<dbReference type="AlphaFoldDB" id="A0A075PAH8"/>
<sequence>MLQQLERVKAKWGGKSETVDNWLLARQRLLVSYCALAGLNTHNSSLPEANDISEFCENLMDYLSTGHFEVFDMLVDNDENGQALKHRLYPKLTQTTDAALEFNDKFAEAVTIEQAEHFDSALANLGETLEERFGFEDELIEHMYASDAASQVTHRVPQ</sequence>
<evidence type="ECO:0000256" key="3">
    <source>
        <dbReference type="RuleBase" id="RU004409"/>
    </source>
</evidence>
<evidence type="ECO:0000256" key="2">
    <source>
        <dbReference type="ARBA" id="ARBA00023163"/>
    </source>
</evidence>
<evidence type="ECO:0000313" key="5">
    <source>
        <dbReference type="Proteomes" id="UP000056090"/>
    </source>
</evidence>
<dbReference type="Proteomes" id="UP000056090">
    <property type="component" value="Chromosome"/>
</dbReference>
<reference evidence="4 5" key="1">
    <citation type="submission" date="2014-06" db="EMBL/GenBank/DDBJ databases">
        <title>Genomes of Alteromonas australica, a world apart.</title>
        <authorList>
            <person name="Gonzaga A."/>
            <person name="Lopez-Perez M."/>
            <person name="Rodriguez-Valera F."/>
        </authorList>
    </citation>
    <scope>NUCLEOTIDE SEQUENCE [LARGE SCALE GENOMIC DNA]</scope>
    <source>
        <strain evidence="4 5">H 17</strain>
    </source>
</reference>
<evidence type="ECO:0000256" key="1">
    <source>
        <dbReference type="ARBA" id="ARBA00023015"/>
    </source>
</evidence>
<gene>
    <name evidence="4" type="ORF">EP13_17560</name>
</gene>
<dbReference type="GeneID" id="78256688"/>
<dbReference type="PIRSF" id="PIRSF016548">
    <property type="entry name" value="Rsd_AlgQ"/>
    <property type="match status" value="1"/>
</dbReference>
<proteinExistence type="inferred from homology"/>